<evidence type="ECO:0000256" key="2">
    <source>
        <dbReference type="ARBA" id="ARBA00022692"/>
    </source>
</evidence>
<keyword evidence="3 5" id="KW-1133">Transmembrane helix</keyword>
<dbReference type="InterPro" id="IPR050307">
    <property type="entry name" value="Sterol_Desaturase_Related"/>
</dbReference>
<dbReference type="OrthoDB" id="408954at2759"/>
<sequence length="265" mass="30174">MIHDFEFQVRCALSLPIACVIYLSFGFFANSMFPRTVIERGARPPVHSWRRFDGDVNWSIVGLLAGTPMIQIIHHASDKYGVASGMRLYKDPLEYGWVWAFAQVPVYLGLWDLVFYVLHRFVLHHPMLYRYIHGSHHAFRPPTAWAGIAVGPIDVIFEGILPYAVPLFCGLPFHEYTVNAVNALLTLHACVLHSACHRQYGEISGWLGWLMISPIGHNMHHNFGERNACNFAPIFKIWDRVGGTLNEGEPFWWESDRKAAATKGQ</sequence>
<keyword evidence="4 5" id="KW-0472">Membrane</keyword>
<dbReference type="Proteomes" id="UP000037460">
    <property type="component" value="Unassembled WGS sequence"/>
</dbReference>
<keyword evidence="8" id="KW-1185">Reference proteome</keyword>
<evidence type="ECO:0000256" key="4">
    <source>
        <dbReference type="ARBA" id="ARBA00023136"/>
    </source>
</evidence>
<dbReference type="AlphaFoldDB" id="A0A0M0JMM3"/>
<dbReference type="InterPro" id="IPR006694">
    <property type="entry name" value="Fatty_acid_hydroxylase"/>
</dbReference>
<dbReference type="GO" id="GO:0016491">
    <property type="term" value="F:oxidoreductase activity"/>
    <property type="evidence" value="ECO:0007669"/>
    <property type="project" value="InterPro"/>
</dbReference>
<evidence type="ECO:0000313" key="8">
    <source>
        <dbReference type="Proteomes" id="UP000037460"/>
    </source>
</evidence>
<comment type="caution">
    <text evidence="7">The sequence shown here is derived from an EMBL/GenBank/DDBJ whole genome shotgun (WGS) entry which is preliminary data.</text>
</comment>
<feature type="transmembrane region" description="Helical" evidence="5">
    <location>
        <begin position="96"/>
        <end position="118"/>
    </location>
</feature>
<dbReference type="EMBL" id="JWZX01002659">
    <property type="protein sequence ID" value="KOO27831.1"/>
    <property type="molecule type" value="Genomic_DNA"/>
</dbReference>
<proteinExistence type="predicted"/>
<evidence type="ECO:0000256" key="1">
    <source>
        <dbReference type="ARBA" id="ARBA00004370"/>
    </source>
</evidence>
<evidence type="ECO:0000313" key="7">
    <source>
        <dbReference type="EMBL" id="KOO27831.1"/>
    </source>
</evidence>
<organism evidence="7 8">
    <name type="scientific">Chrysochromulina tobinii</name>
    <dbReference type="NCBI Taxonomy" id="1460289"/>
    <lineage>
        <taxon>Eukaryota</taxon>
        <taxon>Haptista</taxon>
        <taxon>Haptophyta</taxon>
        <taxon>Prymnesiophyceae</taxon>
        <taxon>Prymnesiales</taxon>
        <taxon>Chrysochromulinaceae</taxon>
        <taxon>Chrysochromulina</taxon>
    </lineage>
</organism>
<comment type="subcellular location">
    <subcellularLocation>
        <location evidence="1">Membrane</location>
    </subcellularLocation>
</comment>
<dbReference type="GO" id="GO:0008610">
    <property type="term" value="P:lipid biosynthetic process"/>
    <property type="evidence" value="ECO:0007669"/>
    <property type="project" value="InterPro"/>
</dbReference>
<evidence type="ECO:0000259" key="6">
    <source>
        <dbReference type="Pfam" id="PF04116"/>
    </source>
</evidence>
<evidence type="ECO:0000256" key="3">
    <source>
        <dbReference type="ARBA" id="ARBA00022989"/>
    </source>
</evidence>
<gene>
    <name evidence="7" type="ORF">Ctob_001224</name>
</gene>
<accession>A0A0M0JMM3</accession>
<dbReference type="PANTHER" id="PTHR11863">
    <property type="entry name" value="STEROL DESATURASE"/>
    <property type="match status" value="1"/>
</dbReference>
<feature type="domain" description="Fatty acid hydroxylase" evidence="6">
    <location>
        <begin position="105"/>
        <end position="244"/>
    </location>
</feature>
<evidence type="ECO:0000256" key="5">
    <source>
        <dbReference type="SAM" id="Phobius"/>
    </source>
</evidence>
<protein>
    <submittedName>
        <fullName evidence="7">Sterol desaturase</fullName>
    </submittedName>
</protein>
<keyword evidence="2 5" id="KW-0812">Transmembrane</keyword>
<name>A0A0M0JMM3_9EUKA</name>
<dbReference type="GO" id="GO:0016020">
    <property type="term" value="C:membrane"/>
    <property type="evidence" value="ECO:0007669"/>
    <property type="project" value="UniProtKB-SubCell"/>
</dbReference>
<feature type="transmembrane region" description="Helical" evidence="5">
    <location>
        <begin position="12"/>
        <end position="33"/>
    </location>
</feature>
<dbReference type="Pfam" id="PF04116">
    <property type="entry name" value="FA_hydroxylase"/>
    <property type="match status" value="1"/>
</dbReference>
<dbReference type="GO" id="GO:0005506">
    <property type="term" value="F:iron ion binding"/>
    <property type="evidence" value="ECO:0007669"/>
    <property type="project" value="InterPro"/>
</dbReference>
<reference evidence="8" key="1">
    <citation type="journal article" date="2015" name="PLoS Genet.">
        <title>Genome Sequence and Transcriptome Analyses of Chrysochromulina tobin: Metabolic Tools for Enhanced Algal Fitness in the Prominent Order Prymnesiales (Haptophyceae).</title>
        <authorList>
            <person name="Hovde B.T."/>
            <person name="Deodato C.R."/>
            <person name="Hunsperger H.M."/>
            <person name="Ryken S.A."/>
            <person name="Yost W."/>
            <person name="Jha R.K."/>
            <person name="Patterson J."/>
            <person name="Monnat R.J. Jr."/>
            <person name="Barlow S.B."/>
            <person name="Starkenburg S.R."/>
            <person name="Cattolico R.A."/>
        </authorList>
    </citation>
    <scope>NUCLEOTIDE SEQUENCE</scope>
    <source>
        <strain evidence="8">CCMP291</strain>
    </source>
</reference>